<evidence type="ECO:0000256" key="1">
    <source>
        <dbReference type="SAM" id="MobiDB-lite"/>
    </source>
</evidence>
<dbReference type="Proteomes" id="UP001054821">
    <property type="component" value="Chromosome 7"/>
</dbReference>
<accession>A0AAD4YQB0</accession>
<comment type="caution">
    <text evidence="2">The sequence shown here is derived from an EMBL/GenBank/DDBJ whole genome shotgun (WGS) entry which is preliminary data.</text>
</comment>
<feature type="compositionally biased region" description="Basic and acidic residues" evidence="1">
    <location>
        <begin position="29"/>
        <end position="40"/>
    </location>
</feature>
<sequence length="115" mass="13107">MLVLVTIVDENSQIKCSNSLTNGLVNSKDSQDKCEKKEGTRGQQRKFSSYKKDEHEQPASFFAALAQLFLAQFFTSQYKTKEHVLYCTIAYGKDDNVDIEVDEVTFCSDQTHHIC</sequence>
<keyword evidence="3" id="KW-1185">Reference proteome</keyword>
<evidence type="ECO:0000313" key="2">
    <source>
        <dbReference type="EMBL" id="KAI5317365.1"/>
    </source>
</evidence>
<name>A0AAD4YQB0_PRUDU</name>
<evidence type="ECO:0000313" key="3">
    <source>
        <dbReference type="Proteomes" id="UP001054821"/>
    </source>
</evidence>
<gene>
    <name evidence="2" type="ORF">L3X38_037072</name>
</gene>
<reference evidence="2 3" key="1">
    <citation type="journal article" date="2022" name="G3 (Bethesda)">
        <title>Whole-genome sequence and methylome profiling of the almond [Prunus dulcis (Mill.) D.A. Webb] cultivar 'Nonpareil'.</title>
        <authorList>
            <person name="D'Amico-Willman K.M."/>
            <person name="Ouma W.Z."/>
            <person name="Meulia T."/>
            <person name="Sideli G.M."/>
            <person name="Gradziel T.M."/>
            <person name="Fresnedo-Ramirez J."/>
        </authorList>
    </citation>
    <scope>NUCLEOTIDE SEQUENCE [LARGE SCALE GENOMIC DNA]</scope>
    <source>
        <strain evidence="2">Clone GOH B32 T37-40</strain>
    </source>
</reference>
<protein>
    <submittedName>
        <fullName evidence="2">Uncharacterized protein</fullName>
    </submittedName>
</protein>
<dbReference type="EMBL" id="JAJFAZ020000007">
    <property type="protein sequence ID" value="KAI5317365.1"/>
    <property type="molecule type" value="Genomic_DNA"/>
</dbReference>
<organism evidence="2 3">
    <name type="scientific">Prunus dulcis</name>
    <name type="common">Almond</name>
    <name type="synonym">Amygdalus dulcis</name>
    <dbReference type="NCBI Taxonomy" id="3755"/>
    <lineage>
        <taxon>Eukaryota</taxon>
        <taxon>Viridiplantae</taxon>
        <taxon>Streptophyta</taxon>
        <taxon>Embryophyta</taxon>
        <taxon>Tracheophyta</taxon>
        <taxon>Spermatophyta</taxon>
        <taxon>Magnoliopsida</taxon>
        <taxon>eudicotyledons</taxon>
        <taxon>Gunneridae</taxon>
        <taxon>Pentapetalae</taxon>
        <taxon>rosids</taxon>
        <taxon>fabids</taxon>
        <taxon>Rosales</taxon>
        <taxon>Rosaceae</taxon>
        <taxon>Amygdaloideae</taxon>
        <taxon>Amygdaleae</taxon>
        <taxon>Prunus</taxon>
    </lineage>
</organism>
<proteinExistence type="predicted"/>
<feature type="region of interest" description="Disordered" evidence="1">
    <location>
        <begin position="25"/>
        <end position="52"/>
    </location>
</feature>
<dbReference type="AlphaFoldDB" id="A0AAD4YQB0"/>